<protein>
    <submittedName>
        <fullName evidence="2">Uncharacterized protein</fullName>
    </submittedName>
</protein>
<evidence type="ECO:0000313" key="2">
    <source>
        <dbReference type="EMBL" id="EAQ13369.1"/>
    </source>
</evidence>
<dbReference type="AlphaFoldDB" id="A3VEN1"/>
<proteinExistence type="predicted"/>
<feature type="transmembrane region" description="Helical" evidence="1">
    <location>
        <begin position="46"/>
        <end position="66"/>
    </location>
</feature>
<dbReference type="HOGENOM" id="CLU_073016_0_0_5"/>
<dbReference type="eggNOG" id="ENOG502ZM1P">
    <property type="taxonomic scope" value="Bacteria"/>
</dbReference>
<dbReference type="Proteomes" id="UP000002931">
    <property type="component" value="Unassembled WGS sequence"/>
</dbReference>
<evidence type="ECO:0000256" key="1">
    <source>
        <dbReference type="SAM" id="Phobius"/>
    </source>
</evidence>
<dbReference type="EMBL" id="AAMT01000005">
    <property type="protein sequence ID" value="EAQ13369.1"/>
    <property type="molecule type" value="Genomic_DNA"/>
</dbReference>
<keyword evidence="1" id="KW-1133">Transmembrane helix</keyword>
<name>A3VEN1_9RHOB</name>
<dbReference type="STRING" id="314271.RB2654_09874"/>
<keyword evidence="3" id="KW-1185">Reference proteome</keyword>
<feature type="transmembrane region" description="Helical" evidence="1">
    <location>
        <begin position="131"/>
        <end position="149"/>
    </location>
</feature>
<gene>
    <name evidence="2" type="ORF">RB2654_09874</name>
</gene>
<comment type="caution">
    <text evidence="2">The sequence shown here is derived from an EMBL/GenBank/DDBJ whole genome shotgun (WGS) entry which is preliminary data.</text>
</comment>
<organism evidence="2 3">
    <name type="scientific">Maritimibacter alkaliphilus HTCC2654</name>
    <dbReference type="NCBI Taxonomy" id="314271"/>
    <lineage>
        <taxon>Bacteria</taxon>
        <taxon>Pseudomonadati</taxon>
        <taxon>Pseudomonadota</taxon>
        <taxon>Alphaproteobacteria</taxon>
        <taxon>Rhodobacterales</taxon>
        <taxon>Roseobacteraceae</taxon>
        <taxon>Maritimibacter</taxon>
    </lineage>
</organism>
<feature type="transmembrane region" description="Helical" evidence="1">
    <location>
        <begin position="196"/>
        <end position="224"/>
    </location>
</feature>
<dbReference type="Pfam" id="PF20340">
    <property type="entry name" value="DUF6635"/>
    <property type="match status" value="1"/>
</dbReference>
<sequence>MIGVDTSETPQPLPRGEIRAFVRETFGLRGTLRLHRAALGGDLIRAPLNVILAPVFLLTRLAALLARVMKWPRAADWLATRRILLRTRVATEVAARVSAFIHELDGHGIGPGAPVDETRAAIDAYVSTRSAVAEIVTLIVVILSGFLLFHTATPGLVSLAGPFADLGAQTIAIDRFPLGPGIGRLWYGLFPAALPIWMVVAVFLALSVASAFVTTFAGLVADPVQVATGTHRRRLERLFRRLADRAGPEGLAREHVAARLGDIGDLAFNLIRFLRG</sequence>
<reference evidence="2 3" key="1">
    <citation type="journal article" date="2010" name="J. Bacteriol.">
        <title>Genome sequences of Pelagibaca bermudensis HTCC2601T and Maritimibacter alkaliphilus HTCC2654T, the type strains of two marine Roseobacter genera.</title>
        <authorList>
            <person name="Thrash J.C."/>
            <person name="Cho J.C."/>
            <person name="Ferriera S."/>
            <person name="Johnson J."/>
            <person name="Vergin K.L."/>
            <person name="Giovannoni S.J."/>
        </authorList>
    </citation>
    <scope>NUCLEOTIDE SEQUENCE [LARGE SCALE GENOMIC DNA]</scope>
    <source>
        <strain evidence="2 3">HTCC2654</strain>
    </source>
</reference>
<accession>A3VEN1</accession>
<keyword evidence="1" id="KW-0472">Membrane</keyword>
<evidence type="ECO:0000313" key="3">
    <source>
        <dbReference type="Proteomes" id="UP000002931"/>
    </source>
</evidence>
<keyword evidence="1" id="KW-0812">Transmembrane</keyword>
<dbReference type="InterPro" id="IPR046575">
    <property type="entry name" value="DUF6635"/>
</dbReference>